<organism evidence="6 7">
    <name type="scientific">Pendulispora albinea</name>
    <dbReference type="NCBI Taxonomy" id="2741071"/>
    <lineage>
        <taxon>Bacteria</taxon>
        <taxon>Pseudomonadati</taxon>
        <taxon>Myxococcota</taxon>
        <taxon>Myxococcia</taxon>
        <taxon>Myxococcales</taxon>
        <taxon>Sorangiineae</taxon>
        <taxon>Pendulisporaceae</taxon>
        <taxon>Pendulispora</taxon>
    </lineage>
</organism>
<gene>
    <name evidence="6" type="ORF">LZC94_41695</name>
</gene>
<keyword evidence="1" id="KW-0805">Transcription regulation</keyword>
<feature type="domain" description="HTH araC/xylS-type" evidence="5">
    <location>
        <begin position="166"/>
        <end position="264"/>
    </location>
</feature>
<dbReference type="InterPro" id="IPR018060">
    <property type="entry name" value="HTH_AraC"/>
</dbReference>
<dbReference type="SUPFAM" id="SSF46689">
    <property type="entry name" value="Homeodomain-like"/>
    <property type="match status" value="1"/>
</dbReference>
<dbReference type="Gene3D" id="1.10.10.60">
    <property type="entry name" value="Homeodomain-like"/>
    <property type="match status" value="1"/>
</dbReference>
<sequence length="266" mass="28995">MLQAEIIAPATRRMLCPTPAGRAAGRHPFTVLSYQIAGELHVEQNGPLELRAGDFYVIPAGHAHRVTRTVDAELWSVQLPTAHLDPERFAPVLAPIESMARGALPRVSVPANRRDLVASLFSELANARTGAPLRIESLMALLLGELAEHAASTSALAPRHTGDLAARAVSLIASQALGPLSLDALAKKLGRNRSHVAEVVRRATGQTVGELVAEIRLGEARRRLEQTDELVEIIGERVGYPDPTHFARMFKRRYGQSPRAWRRAHP</sequence>
<dbReference type="PRINTS" id="PR00032">
    <property type="entry name" value="HTHARAC"/>
</dbReference>
<protein>
    <submittedName>
        <fullName evidence="6">AraC family transcriptional regulator</fullName>
    </submittedName>
</protein>
<dbReference type="InterPro" id="IPR009057">
    <property type="entry name" value="Homeodomain-like_sf"/>
</dbReference>
<dbReference type="InterPro" id="IPR018062">
    <property type="entry name" value="HTH_AraC-typ_CS"/>
</dbReference>
<dbReference type="PANTHER" id="PTHR46796">
    <property type="entry name" value="HTH-TYPE TRANSCRIPTIONAL ACTIVATOR RHAS-RELATED"/>
    <property type="match status" value="1"/>
</dbReference>
<reference evidence="6 7" key="1">
    <citation type="submission" date="2021-12" db="EMBL/GenBank/DDBJ databases">
        <title>Discovery of the Pendulisporaceae a myxobacterial family with distinct sporulation behavior and unique specialized metabolism.</title>
        <authorList>
            <person name="Garcia R."/>
            <person name="Popoff A."/>
            <person name="Bader C.D."/>
            <person name="Loehr J."/>
            <person name="Walesch S."/>
            <person name="Walt C."/>
            <person name="Boldt J."/>
            <person name="Bunk B."/>
            <person name="Haeckl F.J.F.P.J."/>
            <person name="Gunesch A.P."/>
            <person name="Birkelbach J."/>
            <person name="Nuebel U."/>
            <person name="Pietschmann T."/>
            <person name="Bach T."/>
            <person name="Mueller R."/>
        </authorList>
    </citation>
    <scope>NUCLEOTIDE SEQUENCE [LARGE SCALE GENOMIC DNA]</scope>
    <source>
        <strain evidence="6 7">MSr11954</strain>
    </source>
</reference>
<evidence type="ECO:0000313" key="6">
    <source>
        <dbReference type="EMBL" id="WXB14327.1"/>
    </source>
</evidence>
<dbReference type="SMART" id="SM00342">
    <property type="entry name" value="HTH_ARAC"/>
    <property type="match status" value="1"/>
</dbReference>
<keyword evidence="2" id="KW-0238">DNA-binding</keyword>
<keyword evidence="3" id="KW-0010">Activator</keyword>
<proteinExistence type="predicted"/>
<dbReference type="PROSITE" id="PS00041">
    <property type="entry name" value="HTH_ARAC_FAMILY_1"/>
    <property type="match status" value="1"/>
</dbReference>
<dbReference type="InterPro" id="IPR003313">
    <property type="entry name" value="AraC-bd"/>
</dbReference>
<dbReference type="RefSeq" id="WP_394823947.1">
    <property type="nucleotide sequence ID" value="NZ_CP089984.1"/>
</dbReference>
<evidence type="ECO:0000313" key="7">
    <source>
        <dbReference type="Proteomes" id="UP001370348"/>
    </source>
</evidence>
<dbReference type="Pfam" id="PF12833">
    <property type="entry name" value="HTH_18"/>
    <property type="match status" value="1"/>
</dbReference>
<dbReference type="SUPFAM" id="SSF51215">
    <property type="entry name" value="Regulatory protein AraC"/>
    <property type="match status" value="1"/>
</dbReference>
<dbReference type="PROSITE" id="PS01124">
    <property type="entry name" value="HTH_ARAC_FAMILY_2"/>
    <property type="match status" value="1"/>
</dbReference>
<dbReference type="PANTHER" id="PTHR46796:SF6">
    <property type="entry name" value="ARAC SUBFAMILY"/>
    <property type="match status" value="1"/>
</dbReference>
<dbReference type="EMBL" id="CP089984">
    <property type="protein sequence ID" value="WXB14327.1"/>
    <property type="molecule type" value="Genomic_DNA"/>
</dbReference>
<keyword evidence="4" id="KW-0804">Transcription</keyword>
<accession>A0ABZ2LUA4</accession>
<evidence type="ECO:0000256" key="2">
    <source>
        <dbReference type="ARBA" id="ARBA00023125"/>
    </source>
</evidence>
<evidence type="ECO:0000256" key="1">
    <source>
        <dbReference type="ARBA" id="ARBA00023015"/>
    </source>
</evidence>
<keyword evidence="7" id="KW-1185">Reference proteome</keyword>
<name>A0ABZ2LUA4_9BACT</name>
<dbReference type="InterPro" id="IPR014710">
    <property type="entry name" value="RmlC-like_jellyroll"/>
</dbReference>
<evidence type="ECO:0000256" key="3">
    <source>
        <dbReference type="ARBA" id="ARBA00023159"/>
    </source>
</evidence>
<dbReference type="InterPro" id="IPR037923">
    <property type="entry name" value="HTH-like"/>
</dbReference>
<dbReference type="InterPro" id="IPR020449">
    <property type="entry name" value="Tscrpt_reg_AraC-type_HTH"/>
</dbReference>
<dbReference type="Pfam" id="PF02311">
    <property type="entry name" value="AraC_binding"/>
    <property type="match status" value="1"/>
</dbReference>
<dbReference type="Proteomes" id="UP001370348">
    <property type="component" value="Chromosome"/>
</dbReference>
<evidence type="ECO:0000256" key="4">
    <source>
        <dbReference type="ARBA" id="ARBA00023163"/>
    </source>
</evidence>
<dbReference type="InterPro" id="IPR050204">
    <property type="entry name" value="AraC_XylS_family_regulators"/>
</dbReference>
<dbReference type="Gene3D" id="2.60.120.10">
    <property type="entry name" value="Jelly Rolls"/>
    <property type="match status" value="1"/>
</dbReference>
<evidence type="ECO:0000259" key="5">
    <source>
        <dbReference type="PROSITE" id="PS01124"/>
    </source>
</evidence>